<comment type="caution">
    <text evidence="6">The sequence shown here is derived from an EMBL/GenBank/DDBJ whole genome shotgun (WGS) entry which is preliminary data.</text>
</comment>
<evidence type="ECO:0000256" key="1">
    <source>
        <dbReference type="ARBA" id="ARBA00023015"/>
    </source>
</evidence>
<dbReference type="Pfam" id="PF12833">
    <property type="entry name" value="HTH_18"/>
    <property type="match status" value="1"/>
</dbReference>
<feature type="transmembrane region" description="Helical" evidence="4">
    <location>
        <begin position="146"/>
        <end position="164"/>
    </location>
</feature>
<accession>A0ABS7XZX2</accession>
<evidence type="ECO:0000256" key="2">
    <source>
        <dbReference type="ARBA" id="ARBA00023125"/>
    </source>
</evidence>
<keyword evidence="4" id="KW-0472">Membrane</keyword>
<protein>
    <submittedName>
        <fullName evidence="6">Helix-turn-helix domain-containing protein</fullName>
    </submittedName>
</protein>
<dbReference type="InterPro" id="IPR009057">
    <property type="entry name" value="Homeodomain-like_sf"/>
</dbReference>
<proteinExistence type="predicted"/>
<dbReference type="Gene3D" id="1.10.10.60">
    <property type="entry name" value="Homeodomain-like"/>
    <property type="match status" value="1"/>
</dbReference>
<dbReference type="EMBL" id="JAIUJS010000003">
    <property type="protein sequence ID" value="MCA0153226.1"/>
    <property type="molecule type" value="Genomic_DNA"/>
</dbReference>
<keyword evidence="2" id="KW-0238">DNA-binding</keyword>
<evidence type="ECO:0000313" key="6">
    <source>
        <dbReference type="EMBL" id="MCA0153226.1"/>
    </source>
</evidence>
<dbReference type="InterPro" id="IPR018060">
    <property type="entry name" value="HTH_AraC"/>
</dbReference>
<sequence length="658" mass="75654">MGTDQELHKRIQEKQSRETLVDKLTKVIESNLNNDQFGVDALARASGMSRSSLHRKLQKLLGVSTSQFIREYRLKRALEIMTNEGTTASETAYRVGFGSPTYFNTCFHKYFGITPGEVKSKNSDEIIKLIHGGNTKPVKVKTKKRLIWLILLVPVFAWAIFSFLGPDTKDKQELGKRGTSIDEKTIAVLPIKNWTGNPDLEYISDGMTDAVISRLTKIDAIEKVAPFASVLQYKDSEKTIELIAQELGVTNLLQGNLQISGNQIKINLQLIHGNSNVHLWSEEYTKEWKSDEIFKIQAEVVESIAKNMSASISENELAAIQKIPTKSKLAYSFFLQAEFQRNKANESTYKNAIDLYKKSIALDSNFVEAYTSQARVWSFGGLVWGIFDERTAWKNTKGLLEKALKIDPGNKEVEEELYSGYFYYDWNFELVEPYYQTIFKDAYYDDTPSLIADYAIKTGRYTQAAEGMDQLLLIDPSFGVLFCFKAETLMFLNKPNEALKLLESTNSLYDDNLWYLRESAKNYYYLGEFEKSKHQLDKILTKFPDYPPILMWMNAVYAKMDDDEKNTAMYLTQLHKAYHSGSSGSPAWFLAMYHCHLKDYEEAFVWLQRSYERHEVELTWLREEPLLAPVRNDLRYKELYKNIGFSSIGLPIKSTSEF</sequence>
<keyword evidence="4" id="KW-1133">Transmembrane helix</keyword>
<gene>
    <name evidence="6" type="ORF">LBV24_08365</name>
</gene>
<dbReference type="SUPFAM" id="SSF48452">
    <property type="entry name" value="TPR-like"/>
    <property type="match status" value="2"/>
</dbReference>
<evidence type="ECO:0000256" key="3">
    <source>
        <dbReference type="ARBA" id="ARBA00023163"/>
    </source>
</evidence>
<dbReference type="RefSeq" id="WP_224478191.1">
    <property type="nucleotide sequence ID" value="NZ_JAIUJS010000003.1"/>
</dbReference>
<dbReference type="SMART" id="SM00342">
    <property type="entry name" value="HTH_ARAC"/>
    <property type="match status" value="1"/>
</dbReference>
<dbReference type="PANTHER" id="PTHR43280">
    <property type="entry name" value="ARAC-FAMILY TRANSCRIPTIONAL REGULATOR"/>
    <property type="match status" value="1"/>
</dbReference>
<keyword evidence="3" id="KW-0804">Transcription</keyword>
<keyword evidence="4" id="KW-0812">Transmembrane</keyword>
<reference evidence="7" key="1">
    <citation type="submission" date="2023-07" db="EMBL/GenBank/DDBJ databases">
        <authorList>
            <person name="Yue Y."/>
        </authorList>
    </citation>
    <scope>NUCLEOTIDE SEQUENCE [LARGE SCALE GENOMIC DNA]</scope>
    <source>
        <strain evidence="7">2Y89</strain>
    </source>
</reference>
<dbReference type="PANTHER" id="PTHR43280:SF2">
    <property type="entry name" value="HTH-TYPE TRANSCRIPTIONAL REGULATOR EXSA"/>
    <property type="match status" value="1"/>
</dbReference>
<evidence type="ECO:0000259" key="5">
    <source>
        <dbReference type="PROSITE" id="PS01124"/>
    </source>
</evidence>
<keyword evidence="1" id="KW-0805">Transcription regulation</keyword>
<dbReference type="SUPFAM" id="SSF46689">
    <property type="entry name" value="Homeodomain-like"/>
    <property type="match status" value="1"/>
</dbReference>
<evidence type="ECO:0000313" key="7">
    <source>
        <dbReference type="Proteomes" id="UP001198402"/>
    </source>
</evidence>
<dbReference type="PROSITE" id="PS01124">
    <property type="entry name" value="HTH_ARAC_FAMILY_2"/>
    <property type="match status" value="1"/>
</dbReference>
<dbReference type="Proteomes" id="UP001198402">
    <property type="component" value="Unassembled WGS sequence"/>
</dbReference>
<evidence type="ECO:0000256" key="4">
    <source>
        <dbReference type="SAM" id="Phobius"/>
    </source>
</evidence>
<name>A0ABS7XZX2_9FLAO</name>
<dbReference type="Gene3D" id="1.25.40.10">
    <property type="entry name" value="Tetratricopeptide repeat domain"/>
    <property type="match status" value="2"/>
</dbReference>
<dbReference type="InterPro" id="IPR011990">
    <property type="entry name" value="TPR-like_helical_dom_sf"/>
</dbReference>
<feature type="domain" description="HTH araC/xylS-type" evidence="5">
    <location>
        <begin position="22"/>
        <end position="121"/>
    </location>
</feature>
<organism evidence="6 7">
    <name type="scientific">Winogradskyella vincentii</name>
    <dbReference type="NCBI Taxonomy" id="2877122"/>
    <lineage>
        <taxon>Bacteria</taxon>
        <taxon>Pseudomonadati</taxon>
        <taxon>Bacteroidota</taxon>
        <taxon>Flavobacteriia</taxon>
        <taxon>Flavobacteriales</taxon>
        <taxon>Flavobacteriaceae</taxon>
        <taxon>Winogradskyella</taxon>
    </lineage>
</organism>
<keyword evidence="7" id="KW-1185">Reference proteome</keyword>